<keyword evidence="1" id="KW-1133">Transmembrane helix</keyword>
<name>A0A7S1ZCH3_TRICV</name>
<accession>A0A7S1ZCH3</accession>
<sequence>MPLLCALNIVALSVLCLDASNFFKRGLMLLNIAFVQIGIRMSLDNRLPSVGYQIKMQSMLNRFFYSLLFMVIESSFLSLRVDAGLPLKDSRIIDLAIAIALLMSTCYMSYSYYKDILNLRWNYFG</sequence>
<proteinExistence type="predicted"/>
<gene>
    <name evidence="3" type="ORF">OSIN01602_LOCUS7895</name>
</gene>
<reference evidence="3" key="1">
    <citation type="submission" date="2021-01" db="EMBL/GenBank/DDBJ databases">
        <authorList>
            <person name="Corre E."/>
            <person name="Pelletier E."/>
            <person name="Niang G."/>
            <person name="Scheremetjew M."/>
            <person name="Finn R."/>
            <person name="Kale V."/>
            <person name="Holt S."/>
            <person name="Cochrane G."/>
            <person name="Meng A."/>
            <person name="Brown T."/>
            <person name="Cohen L."/>
        </authorList>
    </citation>
    <scope>NUCLEOTIDE SEQUENCE</scope>
    <source>
        <strain evidence="3">Grunow 1884</strain>
    </source>
</reference>
<evidence type="ECO:0000256" key="1">
    <source>
        <dbReference type="SAM" id="Phobius"/>
    </source>
</evidence>
<dbReference type="AlphaFoldDB" id="A0A7S1ZCH3"/>
<organism evidence="3">
    <name type="scientific">Trieres chinensis</name>
    <name type="common">Marine centric diatom</name>
    <name type="synonym">Odontella sinensis</name>
    <dbReference type="NCBI Taxonomy" id="1514140"/>
    <lineage>
        <taxon>Eukaryota</taxon>
        <taxon>Sar</taxon>
        <taxon>Stramenopiles</taxon>
        <taxon>Ochrophyta</taxon>
        <taxon>Bacillariophyta</taxon>
        <taxon>Mediophyceae</taxon>
        <taxon>Biddulphiophycidae</taxon>
        <taxon>Eupodiscales</taxon>
        <taxon>Parodontellaceae</taxon>
        <taxon>Trieres</taxon>
    </lineage>
</organism>
<keyword evidence="1" id="KW-0472">Membrane</keyword>
<feature type="signal peptide" evidence="2">
    <location>
        <begin position="1"/>
        <end position="19"/>
    </location>
</feature>
<keyword evidence="1" id="KW-0812">Transmembrane</keyword>
<evidence type="ECO:0000313" key="3">
    <source>
        <dbReference type="EMBL" id="CAD9334959.1"/>
    </source>
</evidence>
<protein>
    <submittedName>
        <fullName evidence="3">Uncharacterized protein</fullName>
    </submittedName>
</protein>
<feature type="transmembrane region" description="Helical" evidence="1">
    <location>
        <begin position="63"/>
        <end position="80"/>
    </location>
</feature>
<keyword evidence="2" id="KW-0732">Signal</keyword>
<evidence type="ECO:0000256" key="2">
    <source>
        <dbReference type="SAM" id="SignalP"/>
    </source>
</evidence>
<feature type="chain" id="PRO_5031158639" evidence="2">
    <location>
        <begin position="20"/>
        <end position="125"/>
    </location>
</feature>
<feature type="transmembrane region" description="Helical" evidence="1">
    <location>
        <begin position="92"/>
        <end position="113"/>
    </location>
</feature>
<dbReference type="EMBL" id="HBGO01014000">
    <property type="protein sequence ID" value="CAD9334959.1"/>
    <property type="molecule type" value="Transcribed_RNA"/>
</dbReference>